<sequence length="179" mass="20367">MRYWQVGFLYDTVAEDFFTGFILHCKGWTSVYCNPSRAQFLGSGSANLNDLMIQGMRWSSGLIEVAKLLQEILFTGGSFLSWVNEQRIWMMKSVTFHLYGTLDGIMKLIGIKEASFVPSNKVEDDEQLKLYEMGKFGFQIPNMFLVPMVALIILNMASFVGGLVRVVFLGDWDNIEEFA</sequence>
<keyword evidence="3" id="KW-0808">Transferase</keyword>
<evidence type="ECO:0000256" key="2">
    <source>
        <dbReference type="ARBA" id="ARBA00022676"/>
    </source>
</evidence>
<dbReference type="AlphaFoldDB" id="A0AAW0J2S5"/>
<protein>
    <submittedName>
        <fullName evidence="9">Cellulose synthase-like protein g2</fullName>
    </submittedName>
</protein>
<dbReference type="PANTHER" id="PTHR13301">
    <property type="entry name" value="X-BOX TRANSCRIPTION FACTOR-RELATED"/>
    <property type="match status" value="1"/>
</dbReference>
<keyword evidence="2" id="KW-0328">Glycosyltransferase</keyword>
<comment type="caution">
    <text evidence="9">The sequence shown here is derived from an EMBL/GenBank/DDBJ whole genome shotgun (WGS) entry which is preliminary data.</text>
</comment>
<dbReference type="GO" id="GO:0016760">
    <property type="term" value="F:cellulose synthase (UDP-forming) activity"/>
    <property type="evidence" value="ECO:0007669"/>
    <property type="project" value="InterPro"/>
</dbReference>
<name>A0AAW0J2S5_QUESU</name>
<evidence type="ECO:0000256" key="4">
    <source>
        <dbReference type="ARBA" id="ARBA00022692"/>
    </source>
</evidence>
<evidence type="ECO:0000313" key="10">
    <source>
        <dbReference type="Proteomes" id="UP000237347"/>
    </source>
</evidence>
<keyword evidence="7" id="KW-0961">Cell wall biogenesis/degradation</keyword>
<reference evidence="9 10" key="1">
    <citation type="journal article" date="2018" name="Sci. Data">
        <title>The draft genome sequence of cork oak.</title>
        <authorList>
            <person name="Ramos A.M."/>
            <person name="Usie A."/>
            <person name="Barbosa P."/>
            <person name="Barros P.M."/>
            <person name="Capote T."/>
            <person name="Chaves I."/>
            <person name="Simoes F."/>
            <person name="Abreu I."/>
            <person name="Carrasquinho I."/>
            <person name="Faro C."/>
            <person name="Guimaraes J.B."/>
            <person name="Mendonca D."/>
            <person name="Nobrega F."/>
            <person name="Rodrigues L."/>
            <person name="Saibo N.J.M."/>
            <person name="Varela M.C."/>
            <person name="Egas C."/>
            <person name="Matos J."/>
            <person name="Miguel C.M."/>
            <person name="Oliveira M.M."/>
            <person name="Ricardo C.P."/>
            <person name="Goncalves S."/>
        </authorList>
    </citation>
    <scope>NUCLEOTIDE SEQUENCE [LARGE SCALE GENOMIC DNA]</scope>
    <source>
        <strain evidence="10">cv. HL8</strain>
    </source>
</reference>
<evidence type="ECO:0000313" key="9">
    <source>
        <dbReference type="EMBL" id="KAK7820589.1"/>
    </source>
</evidence>
<dbReference type="GO" id="GO:0012505">
    <property type="term" value="C:endomembrane system"/>
    <property type="evidence" value="ECO:0007669"/>
    <property type="project" value="UniProtKB-SubCell"/>
</dbReference>
<evidence type="ECO:0000256" key="3">
    <source>
        <dbReference type="ARBA" id="ARBA00022679"/>
    </source>
</evidence>
<dbReference type="Pfam" id="PF03552">
    <property type="entry name" value="Cellulose_synt"/>
    <property type="match status" value="2"/>
</dbReference>
<gene>
    <name evidence="9" type="primary">CSLG2_2</name>
    <name evidence="9" type="ORF">CFP56_038695</name>
</gene>
<accession>A0AAW0J2S5</accession>
<organism evidence="9 10">
    <name type="scientific">Quercus suber</name>
    <name type="common">Cork oak</name>
    <dbReference type="NCBI Taxonomy" id="58331"/>
    <lineage>
        <taxon>Eukaryota</taxon>
        <taxon>Viridiplantae</taxon>
        <taxon>Streptophyta</taxon>
        <taxon>Embryophyta</taxon>
        <taxon>Tracheophyta</taxon>
        <taxon>Spermatophyta</taxon>
        <taxon>Magnoliopsida</taxon>
        <taxon>eudicotyledons</taxon>
        <taxon>Gunneridae</taxon>
        <taxon>Pentapetalae</taxon>
        <taxon>rosids</taxon>
        <taxon>fabids</taxon>
        <taxon>Fagales</taxon>
        <taxon>Fagaceae</taxon>
        <taxon>Quercus</taxon>
    </lineage>
</organism>
<keyword evidence="4 8" id="KW-0812">Transmembrane</keyword>
<evidence type="ECO:0000256" key="5">
    <source>
        <dbReference type="ARBA" id="ARBA00022989"/>
    </source>
</evidence>
<evidence type="ECO:0000256" key="7">
    <source>
        <dbReference type="ARBA" id="ARBA00023316"/>
    </source>
</evidence>
<evidence type="ECO:0000256" key="8">
    <source>
        <dbReference type="SAM" id="Phobius"/>
    </source>
</evidence>
<dbReference type="GO" id="GO:0016020">
    <property type="term" value="C:membrane"/>
    <property type="evidence" value="ECO:0007669"/>
    <property type="project" value="InterPro"/>
</dbReference>
<proteinExistence type="predicted"/>
<dbReference type="InterPro" id="IPR005150">
    <property type="entry name" value="Cellulose_synth"/>
</dbReference>
<evidence type="ECO:0000256" key="1">
    <source>
        <dbReference type="ARBA" id="ARBA00004308"/>
    </source>
</evidence>
<keyword evidence="5 8" id="KW-1133">Transmembrane helix</keyword>
<keyword evidence="10" id="KW-1185">Reference proteome</keyword>
<dbReference type="GO" id="GO:0071555">
    <property type="term" value="P:cell wall organization"/>
    <property type="evidence" value="ECO:0007669"/>
    <property type="project" value="UniProtKB-KW"/>
</dbReference>
<evidence type="ECO:0000256" key="6">
    <source>
        <dbReference type="ARBA" id="ARBA00023136"/>
    </source>
</evidence>
<dbReference type="Proteomes" id="UP000237347">
    <property type="component" value="Unassembled WGS sequence"/>
</dbReference>
<comment type="subcellular location">
    <subcellularLocation>
        <location evidence="1">Endomembrane system</location>
    </subcellularLocation>
</comment>
<keyword evidence="6 8" id="KW-0472">Membrane</keyword>
<feature type="transmembrane region" description="Helical" evidence="8">
    <location>
        <begin position="143"/>
        <end position="168"/>
    </location>
</feature>
<dbReference type="EMBL" id="PKMF04000733">
    <property type="protein sequence ID" value="KAK7820589.1"/>
    <property type="molecule type" value="Genomic_DNA"/>
</dbReference>
<dbReference type="GO" id="GO:0030244">
    <property type="term" value="P:cellulose biosynthetic process"/>
    <property type="evidence" value="ECO:0007669"/>
    <property type="project" value="InterPro"/>
</dbReference>